<reference evidence="3" key="1">
    <citation type="submission" date="2019-08" db="EMBL/GenBank/DDBJ databases">
        <title>The genome of the North American firefly Photinus pyralis.</title>
        <authorList>
            <consortium name="Photinus pyralis genome working group"/>
            <person name="Fallon T.R."/>
            <person name="Sander Lower S.E."/>
            <person name="Weng J.-K."/>
        </authorList>
    </citation>
    <scope>NUCLEOTIDE SEQUENCE</scope>
    <source>
        <strain evidence="3">TRF0915ILg1</strain>
        <tissue evidence="3">Whole body</tissue>
    </source>
</reference>
<dbReference type="HAMAP" id="MF_00528">
    <property type="entry name" value="Maf"/>
    <property type="match status" value="1"/>
</dbReference>
<dbReference type="InterPro" id="IPR029001">
    <property type="entry name" value="ITPase-like_fam"/>
</dbReference>
<dbReference type="PANTHER" id="PTHR43213:SF5">
    <property type="entry name" value="BIFUNCTIONAL DTTP_UTP PYROPHOSPHATASE_METHYLTRANSFERASE PROTEIN-RELATED"/>
    <property type="match status" value="1"/>
</dbReference>
<dbReference type="InterPro" id="IPR003697">
    <property type="entry name" value="Maf-like"/>
</dbReference>
<dbReference type="PANTHER" id="PTHR43213">
    <property type="entry name" value="BIFUNCTIONAL DTTP/UTP PYROPHOSPHATASE/METHYLTRANSFERASE PROTEIN-RELATED"/>
    <property type="match status" value="1"/>
</dbReference>
<evidence type="ECO:0000256" key="1">
    <source>
        <dbReference type="ARBA" id="ARBA00001968"/>
    </source>
</evidence>
<keyword evidence="2" id="KW-0378">Hydrolase</keyword>
<dbReference type="CDD" id="cd00555">
    <property type="entry name" value="Maf"/>
    <property type="match status" value="1"/>
</dbReference>
<dbReference type="PIRSF" id="PIRSF006305">
    <property type="entry name" value="Maf"/>
    <property type="match status" value="1"/>
</dbReference>
<accession>A0A8K0GJ90</accession>
<evidence type="ECO:0000256" key="2">
    <source>
        <dbReference type="ARBA" id="ARBA00022801"/>
    </source>
</evidence>
<dbReference type="Proteomes" id="UP000801492">
    <property type="component" value="Unassembled WGS sequence"/>
</dbReference>
<name>A0A8K0GJ90_IGNLU</name>
<proteinExistence type="inferred from homology"/>
<gene>
    <name evidence="3" type="ORF">ILUMI_04194</name>
</gene>
<evidence type="ECO:0000313" key="3">
    <source>
        <dbReference type="EMBL" id="KAF2901994.1"/>
    </source>
</evidence>
<protein>
    <submittedName>
        <fullName evidence="3">Uncharacterized protein</fullName>
    </submittedName>
</protein>
<organism evidence="3 4">
    <name type="scientific">Ignelater luminosus</name>
    <name type="common">Cucubano</name>
    <name type="synonym">Pyrophorus luminosus</name>
    <dbReference type="NCBI Taxonomy" id="2038154"/>
    <lineage>
        <taxon>Eukaryota</taxon>
        <taxon>Metazoa</taxon>
        <taxon>Ecdysozoa</taxon>
        <taxon>Arthropoda</taxon>
        <taxon>Hexapoda</taxon>
        <taxon>Insecta</taxon>
        <taxon>Pterygota</taxon>
        <taxon>Neoptera</taxon>
        <taxon>Endopterygota</taxon>
        <taxon>Coleoptera</taxon>
        <taxon>Polyphaga</taxon>
        <taxon>Elateriformia</taxon>
        <taxon>Elateroidea</taxon>
        <taxon>Elateridae</taxon>
        <taxon>Agrypninae</taxon>
        <taxon>Pyrophorini</taxon>
        <taxon>Ignelater</taxon>
    </lineage>
</organism>
<evidence type="ECO:0000313" key="4">
    <source>
        <dbReference type="Proteomes" id="UP000801492"/>
    </source>
</evidence>
<dbReference type="SUPFAM" id="SSF52972">
    <property type="entry name" value="ITPase-like"/>
    <property type="match status" value="1"/>
</dbReference>
<keyword evidence="4" id="KW-1185">Reference proteome</keyword>
<dbReference type="OrthoDB" id="10267058at2759"/>
<dbReference type="EMBL" id="VTPC01001429">
    <property type="protein sequence ID" value="KAF2901994.1"/>
    <property type="molecule type" value="Genomic_DNA"/>
</dbReference>
<dbReference type="NCBIfam" id="TIGR00172">
    <property type="entry name" value="maf"/>
    <property type="match status" value="1"/>
</dbReference>
<comment type="cofactor">
    <cofactor evidence="1">
        <name>a divalent metal cation</name>
        <dbReference type="ChEBI" id="CHEBI:60240"/>
    </cofactor>
</comment>
<sequence>MLKPLLDKLHAMRVVLASSSTQRHLLLESTTLKFEICASDFEENLNPEDYTFSEFVQETALGKVEDVYEKLKNDKVKPDIIIGVDTMVTCDGRMYGKPKTRKDAINTLTRITSSKIPNVVYSGVVIKYKNRIEKFTEVTTVYMGKLTKEEIEAYVDTGEPMDNSGCYRIQGIASSFIERIEGDFNNVIGLPVYRLTEKLKELVLAESND</sequence>
<dbReference type="AlphaFoldDB" id="A0A8K0GJ90"/>
<dbReference type="GO" id="GO:0047429">
    <property type="term" value="F:nucleoside triphosphate diphosphatase activity"/>
    <property type="evidence" value="ECO:0007669"/>
    <property type="project" value="InterPro"/>
</dbReference>
<comment type="caution">
    <text evidence="3">The sequence shown here is derived from an EMBL/GenBank/DDBJ whole genome shotgun (WGS) entry which is preliminary data.</text>
</comment>
<dbReference type="Gene3D" id="3.90.950.10">
    <property type="match status" value="1"/>
</dbReference>
<dbReference type="Pfam" id="PF02545">
    <property type="entry name" value="Maf"/>
    <property type="match status" value="1"/>
</dbReference>